<dbReference type="Proteomes" id="UP000789901">
    <property type="component" value="Unassembled WGS sequence"/>
</dbReference>
<protein>
    <submittedName>
        <fullName evidence="1">36044_t:CDS:1</fullName>
    </submittedName>
</protein>
<organism evidence="1 2">
    <name type="scientific">Gigaspora margarita</name>
    <dbReference type="NCBI Taxonomy" id="4874"/>
    <lineage>
        <taxon>Eukaryota</taxon>
        <taxon>Fungi</taxon>
        <taxon>Fungi incertae sedis</taxon>
        <taxon>Mucoromycota</taxon>
        <taxon>Glomeromycotina</taxon>
        <taxon>Glomeromycetes</taxon>
        <taxon>Diversisporales</taxon>
        <taxon>Gigasporaceae</taxon>
        <taxon>Gigaspora</taxon>
    </lineage>
</organism>
<comment type="caution">
    <text evidence="1">The sequence shown here is derived from an EMBL/GenBank/DDBJ whole genome shotgun (WGS) entry which is preliminary data.</text>
</comment>
<evidence type="ECO:0000313" key="2">
    <source>
        <dbReference type="Proteomes" id="UP000789901"/>
    </source>
</evidence>
<feature type="non-terminal residue" evidence="1">
    <location>
        <position position="1"/>
    </location>
</feature>
<evidence type="ECO:0000313" key="1">
    <source>
        <dbReference type="EMBL" id="CAG8656594.1"/>
    </source>
</evidence>
<proteinExistence type="predicted"/>
<accession>A0ABN7UTL5</accession>
<reference evidence="1 2" key="1">
    <citation type="submission" date="2021-06" db="EMBL/GenBank/DDBJ databases">
        <authorList>
            <person name="Kallberg Y."/>
            <person name="Tangrot J."/>
            <person name="Rosling A."/>
        </authorList>
    </citation>
    <scope>NUCLEOTIDE SEQUENCE [LARGE SCALE GENOMIC DNA]</scope>
    <source>
        <strain evidence="1 2">120-4 pot B 10/14</strain>
    </source>
</reference>
<dbReference type="EMBL" id="CAJVQB010005237">
    <property type="protein sequence ID" value="CAG8656594.1"/>
    <property type="molecule type" value="Genomic_DNA"/>
</dbReference>
<sequence length="70" mass="7964">KKDAKVPLVWALGTYPPGRKDNKIEVTLFLLVNPEDRNPESQAIFKKNKYYSVGGKIVPGSYARKIKPKY</sequence>
<gene>
    <name evidence="1" type="ORF">GMARGA_LOCUS9650</name>
</gene>
<name>A0ABN7UTL5_GIGMA</name>
<keyword evidence="2" id="KW-1185">Reference proteome</keyword>